<dbReference type="PANTHER" id="PTHR45339">
    <property type="entry name" value="HYBRID SIGNAL TRANSDUCTION HISTIDINE KINASE J"/>
    <property type="match status" value="1"/>
</dbReference>
<dbReference type="InterPro" id="IPR003661">
    <property type="entry name" value="HisK_dim/P_dom"/>
</dbReference>
<dbReference type="Pfam" id="PF02518">
    <property type="entry name" value="HATPase_c"/>
    <property type="match status" value="1"/>
</dbReference>
<dbReference type="GO" id="GO:0000155">
    <property type="term" value="F:phosphorelay sensor kinase activity"/>
    <property type="evidence" value="ECO:0007669"/>
    <property type="project" value="InterPro"/>
</dbReference>
<dbReference type="FunFam" id="1.10.287.130:FF:000004">
    <property type="entry name" value="Ethylene receptor 1"/>
    <property type="match status" value="1"/>
</dbReference>
<dbReference type="GO" id="GO:0005524">
    <property type="term" value="F:ATP binding"/>
    <property type="evidence" value="ECO:0007669"/>
    <property type="project" value="UniProtKB-KW"/>
</dbReference>
<reference evidence="18" key="1">
    <citation type="submission" date="2021-01" db="EMBL/GenBank/DDBJ databases">
        <title>Modified the classification status of verrucomicrobia.</title>
        <authorList>
            <person name="Feng X."/>
        </authorList>
    </citation>
    <scope>NUCLEOTIDE SEQUENCE</scope>
    <source>
        <strain evidence="18">KCTC 13126</strain>
    </source>
</reference>
<evidence type="ECO:0000256" key="1">
    <source>
        <dbReference type="ARBA" id="ARBA00000085"/>
    </source>
</evidence>
<dbReference type="InterPro" id="IPR033417">
    <property type="entry name" value="CHASE8"/>
</dbReference>
<dbReference type="PANTHER" id="PTHR45339:SF1">
    <property type="entry name" value="HYBRID SIGNAL TRANSDUCTION HISTIDINE KINASE J"/>
    <property type="match status" value="1"/>
</dbReference>
<keyword evidence="6 14" id="KW-0812">Transmembrane</keyword>
<keyword evidence="11" id="KW-0902">Two-component regulatory system</keyword>
<evidence type="ECO:0000259" key="17">
    <source>
        <dbReference type="PROSITE" id="PS50885"/>
    </source>
</evidence>
<dbReference type="Proteomes" id="UP000617628">
    <property type="component" value="Unassembled WGS sequence"/>
</dbReference>
<sequence length="778" mass="86287">MRRFAARLKQRFRSAPLSNKLLLIVLACSLLALSLITISSVVREYRMAAQREIESLNTLSDVLASSTDAALRFEDPTAATAILAALRNEKHITCGFILVEEGKTFAEYHRDEPCLPADALATNLEPDIFVVSKPIQVGGEQLGTLIIRSDNSDLRAQLITAITIKFAILILSLGASLLLAKRLLPIITDPVTELANLALRVSEERNYDLRALKRNNDEIGTLVDSINFMLSTVRQRDKSINETNRNLEALVADRTVKLVKAREKAEAALEAKSDFLSTMSHELRTPMNAIIGMSSVLQADGLDPNRARQIEIIQKSSSNLLNLINDLLDFSKIEANRLELENITYDLVSCVEESLDIAAAAKKNNRLVYCASFAPNLPSQLKGDVTRLRQILVNLLSNAFKFTKTGSVTIEVNHVPADRATGERMQISVRDTGIGIPEDRLNSIFESFTQASQSTSREYGGTGLGLTISYRLALAMGGNIQVESEVGTGSVFHLTLPIDRAQSLNTVVGKPLSVKKPLQVELRDLPPALDASLRITLTAWGCKLVGQRKEAGTEADLIVASALSEDEFRAVEKATRIHPNDRVIQLCHSDHAILIRKTTTASVLTLPIRIRDLRNTLLKYVETSESPLYDPTSPFASYQTEKWRNLRILLAEDNELSRNVFLHHMELIGIDIDTAYNGELACELALEHDYDIIFMDVRMPKLDGLKSARQIRDKQSENRKRPWIVGFTANTDPDALLEIEKSGMDDYLSKPAVIGDIADSVNRYFFERGEDPSSLKDA</sequence>
<feature type="transmembrane region" description="Helical" evidence="14">
    <location>
        <begin position="21"/>
        <end position="42"/>
    </location>
</feature>
<dbReference type="PROSITE" id="PS50110">
    <property type="entry name" value="RESPONSE_REGULATORY"/>
    <property type="match status" value="1"/>
</dbReference>
<dbReference type="Gene3D" id="6.10.340.10">
    <property type="match status" value="1"/>
</dbReference>
<feature type="domain" description="HAMP" evidence="17">
    <location>
        <begin position="187"/>
        <end position="238"/>
    </location>
</feature>
<dbReference type="EC" id="2.7.13.3" evidence="3"/>
<evidence type="ECO:0000256" key="4">
    <source>
        <dbReference type="ARBA" id="ARBA00022553"/>
    </source>
</evidence>
<dbReference type="InterPro" id="IPR004358">
    <property type="entry name" value="Sig_transdc_His_kin-like_C"/>
</dbReference>
<name>A0A934VSZ7_9BACT</name>
<dbReference type="InterPro" id="IPR036097">
    <property type="entry name" value="HisK_dim/P_sf"/>
</dbReference>
<evidence type="ECO:0000259" key="15">
    <source>
        <dbReference type="PROSITE" id="PS50109"/>
    </source>
</evidence>
<evidence type="ECO:0000256" key="3">
    <source>
        <dbReference type="ARBA" id="ARBA00012438"/>
    </source>
</evidence>
<dbReference type="CDD" id="cd00082">
    <property type="entry name" value="HisKA"/>
    <property type="match status" value="1"/>
</dbReference>
<dbReference type="Pfam" id="PF00072">
    <property type="entry name" value="Response_reg"/>
    <property type="match status" value="1"/>
</dbReference>
<keyword evidence="10 14" id="KW-1133">Transmembrane helix</keyword>
<dbReference type="PROSITE" id="PS50109">
    <property type="entry name" value="HIS_KIN"/>
    <property type="match status" value="1"/>
</dbReference>
<dbReference type="SUPFAM" id="SSF52172">
    <property type="entry name" value="CheY-like"/>
    <property type="match status" value="1"/>
</dbReference>
<evidence type="ECO:0000313" key="19">
    <source>
        <dbReference type="Proteomes" id="UP000617628"/>
    </source>
</evidence>
<dbReference type="InterPro" id="IPR005467">
    <property type="entry name" value="His_kinase_dom"/>
</dbReference>
<dbReference type="FunFam" id="3.30.565.10:FF:000010">
    <property type="entry name" value="Sensor histidine kinase RcsC"/>
    <property type="match status" value="1"/>
</dbReference>
<dbReference type="InterPro" id="IPR036890">
    <property type="entry name" value="HATPase_C_sf"/>
</dbReference>
<proteinExistence type="predicted"/>
<dbReference type="SMART" id="SM00448">
    <property type="entry name" value="REC"/>
    <property type="match status" value="1"/>
</dbReference>
<dbReference type="PRINTS" id="PR00344">
    <property type="entry name" value="BCTRLSENSOR"/>
</dbReference>
<evidence type="ECO:0000256" key="8">
    <source>
        <dbReference type="ARBA" id="ARBA00022777"/>
    </source>
</evidence>
<dbReference type="InterPro" id="IPR011006">
    <property type="entry name" value="CheY-like_superfamily"/>
</dbReference>
<dbReference type="InterPro" id="IPR003660">
    <property type="entry name" value="HAMP_dom"/>
</dbReference>
<evidence type="ECO:0000313" key="18">
    <source>
        <dbReference type="EMBL" id="MBK1879545.1"/>
    </source>
</evidence>
<keyword evidence="8" id="KW-0418">Kinase</keyword>
<dbReference type="PROSITE" id="PS50885">
    <property type="entry name" value="HAMP"/>
    <property type="match status" value="1"/>
</dbReference>
<dbReference type="InterPro" id="IPR003594">
    <property type="entry name" value="HATPase_dom"/>
</dbReference>
<keyword evidence="7" id="KW-0547">Nucleotide-binding</keyword>
<keyword evidence="4 13" id="KW-0597">Phosphoprotein</keyword>
<dbReference type="SUPFAM" id="SSF55874">
    <property type="entry name" value="ATPase domain of HSP90 chaperone/DNA topoisomerase II/histidine kinase"/>
    <property type="match status" value="1"/>
</dbReference>
<evidence type="ECO:0000259" key="16">
    <source>
        <dbReference type="PROSITE" id="PS50110"/>
    </source>
</evidence>
<dbReference type="SUPFAM" id="SSF158472">
    <property type="entry name" value="HAMP domain-like"/>
    <property type="match status" value="1"/>
</dbReference>
<evidence type="ECO:0000256" key="9">
    <source>
        <dbReference type="ARBA" id="ARBA00022840"/>
    </source>
</evidence>
<evidence type="ECO:0000256" key="6">
    <source>
        <dbReference type="ARBA" id="ARBA00022692"/>
    </source>
</evidence>
<dbReference type="Gene3D" id="1.10.287.130">
    <property type="match status" value="1"/>
</dbReference>
<dbReference type="SUPFAM" id="SSF47384">
    <property type="entry name" value="Homodimeric domain of signal transducing histidine kinase"/>
    <property type="match status" value="1"/>
</dbReference>
<dbReference type="Pfam" id="PF17152">
    <property type="entry name" value="CHASE8"/>
    <property type="match status" value="1"/>
</dbReference>
<dbReference type="CDD" id="cd16922">
    <property type="entry name" value="HATPase_EvgS-ArcB-TorS-like"/>
    <property type="match status" value="1"/>
</dbReference>
<dbReference type="EMBL" id="JAENIL010000050">
    <property type="protein sequence ID" value="MBK1879545.1"/>
    <property type="molecule type" value="Genomic_DNA"/>
</dbReference>
<evidence type="ECO:0000256" key="13">
    <source>
        <dbReference type="PROSITE-ProRule" id="PRU00169"/>
    </source>
</evidence>
<dbReference type="GO" id="GO:0016020">
    <property type="term" value="C:membrane"/>
    <property type="evidence" value="ECO:0007669"/>
    <property type="project" value="UniProtKB-SubCell"/>
</dbReference>
<dbReference type="Gene3D" id="3.40.50.2300">
    <property type="match status" value="1"/>
</dbReference>
<dbReference type="CDD" id="cd06225">
    <property type="entry name" value="HAMP"/>
    <property type="match status" value="1"/>
</dbReference>
<dbReference type="CDD" id="cd17546">
    <property type="entry name" value="REC_hyHK_CKI1_RcsC-like"/>
    <property type="match status" value="1"/>
</dbReference>
<evidence type="ECO:0000256" key="10">
    <source>
        <dbReference type="ARBA" id="ARBA00022989"/>
    </source>
</evidence>
<evidence type="ECO:0000256" key="11">
    <source>
        <dbReference type="ARBA" id="ARBA00023012"/>
    </source>
</evidence>
<dbReference type="AlphaFoldDB" id="A0A934VSZ7"/>
<organism evidence="18 19">
    <name type="scientific">Pelagicoccus mobilis</name>
    <dbReference type="NCBI Taxonomy" id="415221"/>
    <lineage>
        <taxon>Bacteria</taxon>
        <taxon>Pseudomonadati</taxon>
        <taxon>Verrucomicrobiota</taxon>
        <taxon>Opitutia</taxon>
        <taxon>Puniceicoccales</taxon>
        <taxon>Pelagicoccaceae</taxon>
        <taxon>Pelagicoccus</taxon>
    </lineage>
</organism>
<evidence type="ECO:0000256" key="5">
    <source>
        <dbReference type="ARBA" id="ARBA00022679"/>
    </source>
</evidence>
<accession>A0A934VSZ7</accession>
<dbReference type="InterPro" id="IPR001789">
    <property type="entry name" value="Sig_transdc_resp-reg_receiver"/>
</dbReference>
<feature type="domain" description="Histidine kinase" evidence="15">
    <location>
        <begin position="278"/>
        <end position="500"/>
    </location>
</feature>
<comment type="subcellular location">
    <subcellularLocation>
        <location evidence="2">Membrane</location>
    </subcellularLocation>
</comment>
<evidence type="ECO:0000256" key="12">
    <source>
        <dbReference type="ARBA" id="ARBA00023136"/>
    </source>
</evidence>
<comment type="catalytic activity">
    <reaction evidence="1">
        <text>ATP + protein L-histidine = ADP + protein N-phospho-L-histidine.</text>
        <dbReference type="EC" id="2.7.13.3"/>
    </reaction>
</comment>
<evidence type="ECO:0000256" key="7">
    <source>
        <dbReference type="ARBA" id="ARBA00022741"/>
    </source>
</evidence>
<dbReference type="RefSeq" id="WP_200357757.1">
    <property type="nucleotide sequence ID" value="NZ_JAENIL010000050.1"/>
</dbReference>
<keyword evidence="9" id="KW-0067">ATP-binding</keyword>
<feature type="domain" description="Response regulatory" evidence="16">
    <location>
        <begin position="647"/>
        <end position="765"/>
    </location>
</feature>
<dbReference type="SMART" id="SM00387">
    <property type="entry name" value="HATPase_c"/>
    <property type="match status" value="1"/>
</dbReference>
<comment type="caution">
    <text evidence="18">The sequence shown here is derived from an EMBL/GenBank/DDBJ whole genome shotgun (WGS) entry which is preliminary data.</text>
</comment>
<dbReference type="Gene3D" id="3.30.565.10">
    <property type="entry name" value="Histidine kinase-like ATPase, C-terminal domain"/>
    <property type="match status" value="1"/>
</dbReference>
<dbReference type="Pfam" id="PF00512">
    <property type="entry name" value="HisKA"/>
    <property type="match status" value="1"/>
</dbReference>
<evidence type="ECO:0000256" key="14">
    <source>
        <dbReference type="SAM" id="Phobius"/>
    </source>
</evidence>
<keyword evidence="5" id="KW-0808">Transferase</keyword>
<protein>
    <recommendedName>
        <fullName evidence="3">histidine kinase</fullName>
        <ecNumber evidence="3">2.7.13.3</ecNumber>
    </recommendedName>
</protein>
<gene>
    <name evidence="18" type="ORF">JIN87_21855</name>
</gene>
<keyword evidence="19" id="KW-1185">Reference proteome</keyword>
<keyword evidence="12 14" id="KW-0472">Membrane</keyword>
<dbReference type="SMART" id="SM00388">
    <property type="entry name" value="HisKA"/>
    <property type="match status" value="1"/>
</dbReference>
<feature type="modified residue" description="4-aspartylphosphate" evidence="13">
    <location>
        <position position="696"/>
    </location>
</feature>
<evidence type="ECO:0000256" key="2">
    <source>
        <dbReference type="ARBA" id="ARBA00004370"/>
    </source>
</evidence>